<dbReference type="GO" id="GO:0005634">
    <property type="term" value="C:nucleus"/>
    <property type="evidence" value="ECO:0007669"/>
    <property type="project" value="UniProtKB-SubCell"/>
</dbReference>
<dbReference type="Pfam" id="PF00104">
    <property type="entry name" value="Hormone_recep"/>
    <property type="match status" value="1"/>
</dbReference>
<feature type="compositionally biased region" description="Polar residues" evidence="11">
    <location>
        <begin position="149"/>
        <end position="166"/>
    </location>
</feature>
<dbReference type="PANTHER" id="PTHR24082:SF283">
    <property type="entry name" value="NUCLEAR HORMONE RECEPTOR HR96"/>
    <property type="match status" value="1"/>
</dbReference>
<keyword evidence="4 10" id="KW-0862">Zinc</keyword>
<evidence type="ECO:0000313" key="14">
    <source>
        <dbReference type="Proteomes" id="UP001652628"/>
    </source>
</evidence>
<evidence type="ECO:0000313" key="15">
    <source>
        <dbReference type="RefSeq" id="XP_036673212.3"/>
    </source>
</evidence>
<feature type="compositionally biased region" description="Basic and acidic residues" evidence="11">
    <location>
        <begin position="316"/>
        <end position="327"/>
    </location>
</feature>
<accession>A0AB40A7U4</accession>
<dbReference type="PANTHER" id="PTHR24082">
    <property type="entry name" value="NUCLEAR HORMONE RECEPTOR"/>
    <property type="match status" value="1"/>
</dbReference>
<dbReference type="InterPro" id="IPR050234">
    <property type="entry name" value="Nuclear_hormone_rcpt_NR1"/>
</dbReference>
<comment type="subcellular location">
    <subcellularLocation>
        <location evidence="1 10">Nucleus</location>
    </subcellularLocation>
</comment>
<dbReference type="GO" id="GO:0004879">
    <property type="term" value="F:nuclear receptor activity"/>
    <property type="evidence" value="ECO:0007669"/>
    <property type="project" value="TreeGrafter"/>
</dbReference>
<feature type="domain" description="NR LBD" evidence="13">
    <location>
        <begin position="488"/>
        <end position="728"/>
    </location>
</feature>
<evidence type="ECO:0000256" key="8">
    <source>
        <dbReference type="ARBA" id="ARBA00023170"/>
    </source>
</evidence>
<dbReference type="Proteomes" id="UP001652628">
    <property type="component" value="Chromosome 3"/>
</dbReference>
<dbReference type="GO" id="GO:0000122">
    <property type="term" value="P:negative regulation of transcription by RNA polymerase II"/>
    <property type="evidence" value="ECO:0007669"/>
    <property type="project" value="TreeGrafter"/>
</dbReference>
<dbReference type="CDD" id="cd06929">
    <property type="entry name" value="NR_LBD_F1"/>
    <property type="match status" value="1"/>
</dbReference>
<feature type="compositionally biased region" description="Basic and acidic residues" evidence="11">
    <location>
        <begin position="95"/>
        <end position="121"/>
    </location>
</feature>
<evidence type="ECO:0000256" key="1">
    <source>
        <dbReference type="ARBA" id="ARBA00004123"/>
    </source>
</evidence>
<keyword evidence="14" id="KW-1185">Reference proteome</keyword>
<organism evidence="14 15">
    <name type="scientific">Drosophila suzukii</name>
    <name type="common">Spotted-wing drosophila fruit fly</name>
    <dbReference type="NCBI Taxonomy" id="28584"/>
    <lineage>
        <taxon>Eukaryota</taxon>
        <taxon>Metazoa</taxon>
        <taxon>Ecdysozoa</taxon>
        <taxon>Arthropoda</taxon>
        <taxon>Hexapoda</taxon>
        <taxon>Insecta</taxon>
        <taxon>Pterygota</taxon>
        <taxon>Neoptera</taxon>
        <taxon>Endopterygota</taxon>
        <taxon>Diptera</taxon>
        <taxon>Brachycera</taxon>
        <taxon>Muscomorpha</taxon>
        <taxon>Ephydroidea</taxon>
        <taxon>Drosophilidae</taxon>
        <taxon>Drosophila</taxon>
        <taxon>Sophophora</taxon>
    </lineage>
</organism>
<dbReference type="SMART" id="SM00430">
    <property type="entry name" value="HOLI"/>
    <property type="match status" value="1"/>
</dbReference>
<keyword evidence="5 10" id="KW-0805">Transcription regulation</keyword>
<name>A0AB40A7U4_DROSZ</name>
<dbReference type="GO" id="GO:0045944">
    <property type="term" value="P:positive regulation of transcription by RNA polymerase II"/>
    <property type="evidence" value="ECO:0007669"/>
    <property type="project" value="TreeGrafter"/>
</dbReference>
<dbReference type="PRINTS" id="PR00047">
    <property type="entry name" value="STROIDFINGER"/>
</dbReference>
<feature type="region of interest" description="Disordered" evidence="11">
    <location>
        <begin position="310"/>
        <end position="336"/>
    </location>
</feature>
<dbReference type="RefSeq" id="XP_036673212.3">
    <property type="nucleotide sequence ID" value="XM_036817317.3"/>
</dbReference>
<dbReference type="Pfam" id="PF00105">
    <property type="entry name" value="zf-C4"/>
    <property type="match status" value="1"/>
</dbReference>
<dbReference type="Gene3D" id="1.10.565.10">
    <property type="entry name" value="Retinoid X Receptor"/>
    <property type="match status" value="1"/>
</dbReference>
<dbReference type="GO" id="GO:0030154">
    <property type="term" value="P:cell differentiation"/>
    <property type="evidence" value="ECO:0007669"/>
    <property type="project" value="TreeGrafter"/>
</dbReference>
<keyword evidence="7 10" id="KW-0804">Transcription</keyword>
<dbReference type="PROSITE" id="PS51843">
    <property type="entry name" value="NR_LBD"/>
    <property type="match status" value="1"/>
</dbReference>
<reference evidence="15" key="1">
    <citation type="submission" date="2025-08" db="UniProtKB">
        <authorList>
            <consortium name="RefSeq"/>
        </authorList>
    </citation>
    <scope>IDENTIFICATION</scope>
</reference>
<dbReference type="AlphaFoldDB" id="A0AB40A7U4"/>
<evidence type="ECO:0000256" key="7">
    <source>
        <dbReference type="ARBA" id="ARBA00023163"/>
    </source>
</evidence>
<evidence type="ECO:0000259" key="13">
    <source>
        <dbReference type="PROSITE" id="PS51843"/>
    </source>
</evidence>
<dbReference type="PROSITE" id="PS51030">
    <property type="entry name" value="NUCLEAR_REC_DBD_2"/>
    <property type="match status" value="1"/>
</dbReference>
<keyword evidence="9 10" id="KW-0539">Nucleus</keyword>
<gene>
    <name evidence="15" type="primary">Hr96</name>
</gene>
<protein>
    <submittedName>
        <fullName evidence="15">Nuclear hormone receptor HR96</fullName>
    </submittedName>
</protein>
<feature type="region of interest" description="Disordered" evidence="11">
    <location>
        <begin position="95"/>
        <end position="166"/>
    </location>
</feature>
<dbReference type="GO" id="GO:0006950">
    <property type="term" value="P:response to stress"/>
    <property type="evidence" value="ECO:0007669"/>
    <property type="project" value="UniProtKB-ARBA"/>
</dbReference>
<dbReference type="GO" id="GO:0000978">
    <property type="term" value="F:RNA polymerase II cis-regulatory region sequence-specific DNA binding"/>
    <property type="evidence" value="ECO:0007669"/>
    <property type="project" value="TreeGrafter"/>
</dbReference>
<dbReference type="GeneID" id="108006617"/>
<evidence type="ECO:0000256" key="11">
    <source>
        <dbReference type="SAM" id="MobiDB-lite"/>
    </source>
</evidence>
<keyword evidence="8 10" id="KW-0675">Receptor</keyword>
<dbReference type="CDD" id="cd06966">
    <property type="entry name" value="NR_DBD_CAR"/>
    <property type="match status" value="1"/>
</dbReference>
<dbReference type="SUPFAM" id="SSF48508">
    <property type="entry name" value="Nuclear receptor ligand-binding domain"/>
    <property type="match status" value="1"/>
</dbReference>
<evidence type="ECO:0000256" key="10">
    <source>
        <dbReference type="RuleBase" id="RU004334"/>
    </source>
</evidence>
<dbReference type="InterPro" id="IPR001628">
    <property type="entry name" value="Znf_hrmn_rcpt"/>
</dbReference>
<keyword evidence="3 10" id="KW-0863">Zinc-finger</keyword>
<keyword evidence="6 10" id="KW-0238">DNA-binding</keyword>
<evidence type="ECO:0000256" key="2">
    <source>
        <dbReference type="ARBA" id="ARBA00022723"/>
    </source>
</evidence>
<dbReference type="SUPFAM" id="SSF57716">
    <property type="entry name" value="Glucocorticoid receptor-like (DNA-binding domain)"/>
    <property type="match status" value="1"/>
</dbReference>
<dbReference type="Gene3D" id="3.30.50.10">
    <property type="entry name" value="Erythroid Transcription Factor GATA-1, subunit A"/>
    <property type="match status" value="1"/>
</dbReference>
<proteinExistence type="inferred from homology"/>
<comment type="similarity">
    <text evidence="10">Belongs to the nuclear hormone receptor family.</text>
</comment>
<dbReference type="InterPro" id="IPR000536">
    <property type="entry name" value="Nucl_hrmn_rcpt_lig-bd"/>
</dbReference>
<feature type="domain" description="Nuclear receptor" evidence="12">
    <location>
        <begin position="4"/>
        <end position="79"/>
    </location>
</feature>
<evidence type="ECO:0000256" key="6">
    <source>
        <dbReference type="ARBA" id="ARBA00023125"/>
    </source>
</evidence>
<dbReference type="InterPro" id="IPR035500">
    <property type="entry name" value="NHR-like_dom_sf"/>
</dbReference>
<evidence type="ECO:0000259" key="12">
    <source>
        <dbReference type="PROSITE" id="PS51030"/>
    </source>
</evidence>
<dbReference type="SMART" id="SM00399">
    <property type="entry name" value="ZnF_C4"/>
    <property type="match status" value="1"/>
</dbReference>
<keyword evidence="2 10" id="KW-0479">Metal-binding</keyword>
<evidence type="ECO:0000256" key="3">
    <source>
        <dbReference type="ARBA" id="ARBA00022771"/>
    </source>
</evidence>
<evidence type="ECO:0000256" key="4">
    <source>
        <dbReference type="ARBA" id="ARBA00022833"/>
    </source>
</evidence>
<feature type="compositionally biased region" description="Polar residues" evidence="11">
    <location>
        <begin position="123"/>
        <end position="143"/>
    </location>
</feature>
<sequence>MSPPKNCAVCGDKALGYNFNAVTCESCKAFFRRNALAKKQFTCPFNQNCDITVVTRRFCQKCRLRKCLDIGMKSENIMSEEDKLIKRRKIETNRAKRRLMENGTDGGDHDGEGEEGDHKAPADSSSSNHELYSGSQDSQSCGSADSGANGCSSGQARSTSTQVNPLQMTAEKIVDQIVSDPDRASQAINRLMRTQKEAIAVMEKVISSQKDALKLVSHLIDYPGDALKIISKFMNSPFNALTVFTKFMSSPTDGVEIISKIVDSPADVVEFMQNLMHSPEDAIDIMNKFMNTPAEALRILNRILSGSGANAAQQTGERKPLLDKEPAVKPPPPAERTDTVIQSMLGSSPPISPNVPAAVDLQYHSPGVGEQPSTSSSHPLPYIANSPDFDLKTFMQTNYNDEPSLDSDFSINSIESVLSEVIRIEYQAFNSIHAASRVKEEMSYMSGGQTTYGGCHATGNTSQQQQHLQQPIIAPSSVQMDRELNEAEKMKLRELRLASEALYDPVDEDLSALMMGDDRIKPDDTRHNPKLLQLINLTAVAIKRLIKMAKKITAFRDMCQEDQVALLKGGCTEMMIMRSVMIYDDDRDSWKVPHTKENMGNIRTDLLKFAEGNIYEEHQKFITTFDEKWRMDENIILIMCAIVLFTSARSRVIHKDVIRLEQNSYYYLLRRYLESVYSGCEARDAFIKLIQKISDVERLNKFIINVYLNVNPSQVEPLLREIFDLKNH</sequence>
<evidence type="ECO:0000256" key="9">
    <source>
        <dbReference type="ARBA" id="ARBA00023242"/>
    </source>
</evidence>
<evidence type="ECO:0000256" key="5">
    <source>
        <dbReference type="ARBA" id="ARBA00023015"/>
    </source>
</evidence>
<dbReference type="PROSITE" id="PS00031">
    <property type="entry name" value="NUCLEAR_REC_DBD_1"/>
    <property type="match status" value="1"/>
</dbReference>
<dbReference type="InterPro" id="IPR013088">
    <property type="entry name" value="Znf_NHR/GATA"/>
</dbReference>
<dbReference type="GO" id="GO:0008270">
    <property type="term" value="F:zinc ion binding"/>
    <property type="evidence" value="ECO:0007669"/>
    <property type="project" value="UniProtKB-KW"/>
</dbReference>